<accession>M0DGH9</accession>
<feature type="region of interest" description="Disordered" evidence="1">
    <location>
        <begin position="481"/>
        <end position="512"/>
    </location>
</feature>
<evidence type="ECO:0000313" key="4">
    <source>
        <dbReference type="EMBL" id="ELZ33837.1"/>
    </source>
</evidence>
<dbReference type="Pfam" id="PF05161">
    <property type="entry name" value="MOFRL"/>
    <property type="match status" value="1"/>
</dbReference>
<feature type="region of interest" description="Disordered" evidence="1">
    <location>
        <begin position="1"/>
        <end position="26"/>
    </location>
</feature>
<dbReference type="InterPro" id="IPR025286">
    <property type="entry name" value="MOFRL_assoc_dom"/>
</dbReference>
<protein>
    <submittedName>
        <fullName evidence="4">Hydroxypyruvate reductase</fullName>
    </submittedName>
</protein>
<dbReference type="SUPFAM" id="SSF82544">
    <property type="entry name" value="GckA/TtuD-like"/>
    <property type="match status" value="1"/>
</dbReference>
<evidence type="ECO:0000256" key="1">
    <source>
        <dbReference type="SAM" id="MobiDB-lite"/>
    </source>
</evidence>
<sequence>EATEPMPDQSDGPTVTVADRERHASDPARELALDCVTAGIEAAHPERVVADALSLDDGILTVTAVDGTSTTRDLATYDRALVVSAGNAAGHFAAAVERLLGDRIDSGAVVTDDPVETDRVAVLPGDHPTPSEAGVESAKQVREVAADAGESDLVLALLTGGGSALLAAPAEGIGLGDLRETTDALLASGATIAEINAVRKHCSAVKGGRLARAAGPADVLGLAVSDVTGDDPAVIASGPVSPDPTTYADALGVLDRYAVDAPAAVVDRLERGAAGELTETPGPGDPPFDGDGVDFRVVASARTALDAAREVAAERGYEPLVLSSRGRGEALEAAKTHAAVAEECRASGEPTEPPAVLLSAGEVTVTLGEDPGEGGPNQEFALSAAVELDAAGDGGEGVAVASVDTDGIDGATDAAGALVDDRLVGDDADGGGGAERPLDRETAADALAAHDAYPALDGAGALLRTGPTGTNVNDLRAIVVAGGDARSDGGDARSEGRGVRSGDPDASSEETK</sequence>
<dbReference type="InterPro" id="IPR007835">
    <property type="entry name" value="MOFRL"/>
</dbReference>
<evidence type="ECO:0000313" key="5">
    <source>
        <dbReference type="Proteomes" id="UP000011572"/>
    </source>
</evidence>
<dbReference type="Proteomes" id="UP000011572">
    <property type="component" value="Unassembled WGS sequence"/>
</dbReference>
<feature type="domain" description="MOFRL" evidence="2">
    <location>
        <begin position="356"/>
        <end position="474"/>
    </location>
</feature>
<proteinExistence type="predicted"/>
<dbReference type="Gene3D" id="3.40.50.10180">
    <property type="entry name" value="Glycerate kinase, MOFRL-like N-terminal domain"/>
    <property type="match status" value="1"/>
</dbReference>
<feature type="domain" description="MOFRL-associated" evidence="3">
    <location>
        <begin position="32"/>
        <end position="270"/>
    </location>
</feature>
<dbReference type="PANTHER" id="PTHR12227">
    <property type="entry name" value="GLYCERATE KINASE"/>
    <property type="match status" value="1"/>
</dbReference>
<evidence type="ECO:0000259" key="2">
    <source>
        <dbReference type="Pfam" id="PF05161"/>
    </source>
</evidence>
<feature type="non-terminal residue" evidence="4">
    <location>
        <position position="1"/>
    </location>
</feature>
<dbReference type="Pfam" id="PF13660">
    <property type="entry name" value="DUF4147"/>
    <property type="match status" value="1"/>
</dbReference>
<keyword evidence="4" id="KW-0670">Pyruvate</keyword>
<dbReference type="EMBL" id="AOIW01000043">
    <property type="protein sequence ID" value="ELZ33837.1"/>
    <property type="molecule type" value="Genomic_DNA"/>
</dbReference>
<dbReference type="InterPro" id="IPR039760">
    <property type="entry name" value="MOFRL_protein"/>
</dbReference>
<dbReference type="AlphaFoldDB" id="M0DGH9"/>
<reference evidence="4 5" key="1">
    <citation type="journal article" date="2014" name="PLoS Genet.">
        <title>Phylogenetically driven sequencing of extremely halophilic archaea reveals strategies for static and dynamic osmo-response.</title>
        <authorList>
            <person name="Becker E.A."/>
            <person name="Seitzer P.M."/>
            <person name="Tritt A."/>
            <person name="Larsen D."/>
            <person name="Krusor M."/>
            <person name="Yao A.I."/>
            <person name="Wu D."/>
            <person name="Madern D."/>
            <person name="Eisen J.A."/>
            <person name="Darling A.E."/>
            <person name="Facciotti M.T."/>
        </authorList>
    </citation>
    <scope>NUCLEOTIDE SEQUENCE [LARGE SCALE GENOMIC DNA]</scope>
    <source>
        <strain evidence="4 5">JCM 10247</strain>
    </source>
</reference>
<gene>
    <name evidence="4" type="ORF">C473_06690</name>
</gene>
<comment type="caution">
    <text evidence="4">The sequence shown here is derived from an EMBL/GenBank/DDBJ whole genome shotgun (WGS) entry which is preliminary data.</text>
</comment>
<dbReference type="Gene3D" id="3.40.1480.10">
    <property type="entry name" value="MOFRL domain"/>
    <property type="match status" value="1"/>
</dbReference>
<dbReference type="GO" id="GO:0005737">
    <property type="term" value="C:cytoplasm"/>
    <property type="evidence" value="ECO:0007669"/>
    <property type="project" value="TreeGrafter"/>
</dbReference>
<dbReference type="GO" id="GO:0008887">
    <property type="term" value="F:glycerate kinase activity"/>
    <property type="evidence" value="ECO:0007669"/>
    <property type="project" value="InterPro"/>
</dbReference>
<dbReference type="PANTHER" id="PTHR12227:SF0">
    <property type="entry name" value="GLYCERATE KINASE"/>
    <property type="match status" value="1"/>
</dbReference>
<evidence type="ECO:0000259" key="3">
    <source>
        <dbReference type="Pfam" id="PF13660"/>
    </source>
</evidence>
<feature type="compositionally biased region" description="Basic and acidic residues" evidence="1">
    <location>
        <begin position="485"/>
        <end position="512"/>
    </location>
</feature>
<dbReference type="PATRIC" id="fig|1227486.3.peg.1257"/>
<name>M0DGH9_9EURY</name>
<organism evidence="4 5">
    <name type="scientific">Halorubrum distributum JCM 10247</name>
    <dbReference type="NCBI Taxonomy" id="1227486"/>
    <lineage>
        <taxon>Archaea</taxon>
        <taxon>Methanobacteriati</taxon>
        <taxon>Methanobacteriota</taxon>
        <taxon>Stenosarchaea group</taxon>
        <taxon>Halobacteria</taxon>
        <taxon>Halobacteriales</taxon>
        <taxon>Haloferacaceae</taxon>
        <taxon>Halorubrum</taxon>
        <taxon>Halorubrum distributum group</taxon>
    </lineage>
</organism>
<dbReference type="InterPro" id="IPR038614">
    <property type="entry name" value="GK_N_sf"/>
</dbReference>
<dbReference type="InterPro" id="IPR037035">
    <property type="entry name" value="GK-like_C_sf"/>
</dbReference>